<gene>
    <name evidence="1" type="ORF">ACFFX0_24095</name>
</gene>
<name>A0ABV5G593_9MICC</name>
<evidence type="ECO:0000313" key="1">
    <source>
        <dbReference type="EMBL" id="MFB9074110.1"/>
    </source>
</evidence>
<evidence type="ECO:0000313" key="2">
    <source>
        <dbReference type="Proteomes" id="UP001589575"/>
    </source>
</evidence>
<keyword evidence="2" id="KW-1185">Reference proteome</keyword>
<organism evidence="1 2">
    <name type="scientific">Citricoccus parietis</name>
    <dbReference type="NCBI Taxonomy" id="592307"/>
    <lineage>
        <taxon>Bacteria</taxon>
        <taxon>Bacillati</taxon>
        <taxon>Actinomycetota</taxon>
        <taxon>Actinomycetes</taxon>
        <taxon>Micrococcales</taxon>
        <taxon>Micrococcaceae</taxon>
        <taxon>Citricoccus</taxon>
    </lineage>
</organism>
<protein>
    <submittedName>
        <fullName evidence="1">Uncharacterized protein</fullName>
    </submittedName>
</protein>
<accession>A0ABV5G593</accession>
<comment type="caution">
    <text evidence="1">The sequence shown here is derived from an EMBL/GenBank/DDBJ whole genome shotgun (WGS) entry which is preliminary data.</text>
</comment>
<reference evidence="1 2" key="1">
    <citation type="submission" date="2024-09" db="EMBL/GenBank/DDBJ databases">
        <authorList>
            <person name="Sun Q."/>
            <person name="Mori K."/>
        </authorList>
    </citation>
    <scope>NUCLEOTIDE SEQUENCE [LARGE SCALE GENOMIC DNA]</scope>
    <source>
        <strain evidence="1 2">CCM 7609</strain>
    </source>
</reference>
<dbReference type="EMBL" id="JBHMFI010000002">
    <property type="protein sequence ID" value="MFB9074110.1"/>
    <property type="molecule type" value="Genomic_DNA"/>
</dbReference>
<sequence length="60" mass="6798">MYVVVVHSRPEGRAPRWTRRIYMSLHAADKARSRAAMRGDRAYLVLCQLQAVDTRLGGAL</sequence>
<dbReference type="Proteomes" id="UP001589575">
    <property type="component" value="Unassembled WGS sequence"/>
</dbReference>
<proteinExistence type="predicted"/>